<keyword evidence="4" id="KW-1185">Reference proteome</keyword>
<dbReference type="Proteomes" id="UP001189429">
    <property type="component" value="Unassembled WGS sequence"/>
</dbReference>
<name>A0ABN9PT81_9DINO</name>
<dbReference type="InterPro" id="IPR027012">
    <property type="entry name" value="Enkurin_dom"/>
</dbReference>
<sequence length="425" mass="45985">MIHPLAPHESHGDGMLWVGGLAGRDWKRGSETVCGPGREDFAKAFEEGRGDYAQLAVGENRRLAPFTDGPMDLRPRAALGHEARVAGGQRNIDPDVRPVIEWEIASPSVVSAQRSAAHWIYSLTRERRRAPARQRKDATTDDAEQKVPTTPDADSEGSTADDTAEAARKPIYEASPSFTLRQFANVPPRVYREAPTPTPSRPRARSVPHVRGGTPNPPSPFRCSPWALSPGRWGEDAPAPPSPPVPAAAPAARALRFSPAPRGGALATPAGSVQTPVRSRQIVDWGSSTKEAKENVAPRGNTLPMAEAGRNLQSLFDAERGSEDIAGGDPEHCAAICPAEFERAAEEVERRRGQRPATEAGALGGAEWGGTPARRDDDILGSAVAIPPGFRLVPDEERRETLGELRQRMRELDERYARLPLKIET</sequence>
<feature type="domain" description="Enkurin" evidence="2">
    <location>
        <begin position="385"/>
        <end position="425"/>
    </location>
</feature>
<dbReference type="EMBL" id="CAUYUJ010001514">
    <property type="protein sequence ID" value="CAK0796296.1"/>
    <property type="molecule type" value="Genomic_DNA"/>
</dbReference>
<evidence type="ECO:0000313" key="4">
    <source>
        <dbReference type="Proteomes" id="UP001189429"/>
    </source>
</evidence>
<reference evidence="3" key="1">
    <citation type="submission" date="2023-10" db="EMBL/GenBank/DDBJ databases">
        <authorList>
            <person name="Chen Y."/>
            <person name="Shah S."/>
            <person name="Dougan E. K."/>
            <person name="Thang M."/>
            <person name="Chan C."/>
        </authorList>
    </citation>
    <scope>NUCLEOTIDE SEQUENCE [LARGE SCALE GENOMIC DNA]</scope>
</reference>
<comment type="caution">
    <text evidence="3">The sequence shown here is derived from an EMBL/GenBank/DDBJ whole genome shotgun (WGS) entry which is preliminary data.</text>
</comment>
<accession>A0ABN9PT81</accession>
<proteinExistence type="predicted"/>
<evidence type="ECO:0000259" key="2">
    <source>
        <dbReference type="Pfam" id="PF13864"/>
    </source>
</evidence>
<feature type="region of interest" description="Disordered" evidence="1">
    <location>
        <begin position="127"/>
        <end position="165"/>
    </location>
</feature>
<evidence type="ECO:0000256" key="1">
    <source>
        <dbReference type="SAM" id="MobiDB-lite"/>
    </source>
</evidence>
<protein>
    <recommendedName>
        <fullName evidence="2">Enkurin domain-containing protein</fullName>
    </recommendedName>
</protein>
<feature type="compositionally biased region" description="Pro residues" evidence="1">
    <location>
        <begin position="238"/>
        <end position="247"/>
    </location>
</feature>
<organism evidence="3 4">
    <name type="scientific">Prorocentrum cordatum</name>
    <dbReference type="NCBI Taxonomy" id="2364126"/>
    <lineage>
        <taxon>Eukaryota</taxon>
        <taxon>Sar</taxon>
        <taxon>Alveolata</taxon>
        <taxon>Dinophyceae</taxon>
        <taxon>Prorocentrales</taxon>
        <taxon>Prorocentraceae</taxon>
        <taxon>Prorocentrum</taxon>
    </lineage>
</organism>
<feature type="compositionally biased region" description="Basic and acidic residues" evidence="1">
    <location>
        <begin position="134"/>
        <end position="145"/>
    </location>
</feature>
<gene>
    <name evidence="3" type="ORF">PCOR1329_LOCUS5711</name>
</gene>
<dbReference type="Pfam" id="PF13864">
    <property type="entry name" value="Enkurin"/>
    <property type="match status" value="1"/>
</dbReference>
<feature type="region of interest" description="Disordered" evidence="1">
    <location>
        <begin position="349"/>
        <end position="376"/>
    </location>
</feature>
<feature type="non-terminal residue" evidence="3">
    <location>
        <position position="425"/>
    </location>
</feature>
<evidence type="ECO:0000313" key="3">
    <source>
        <dbReference type="EMBL" id="CAK0796296.1"/>
    </source>
</evidence>
<feature type="region of interest" description="Disordered" evidence="1">
    <location>
        <begin position="190"/>
        <end position="307"/>
    </location>
</feature>
<feature type="compositionally biased region" description="Low complexity" evidence="1">
    <location>
        <begin position="248"/>
        <end position="262"/>
    </location>
</feature>